<feature type="transmembrane region" description="Helical" evidence="8">
    <location>
        <begin position="245"/>
        <end position="262"/>
    </location>
</feature>
<evidence type="ECO:0000256" key="2">
    <source>
        <dbReference type="ARBA" id="ARBA00007520"/>
    </source>
</evidence>
<keyword evidence="5 8" id="KW-0812">Transmembrane</keyword>
<dbReference type="InterPro" id="IPR011701">
    <property type="entry name" value="MFS"/>
</dbReference>
<feature type="transmembrane region" description="Helical" evidence="8">
    <location>
        <begin position="274"/>
        <end position="293"/>
    </location>
</feature>
<organism evidence="10 11">
    <name type="scientific">Paenibacillus thalictri</name>
    <dbReference type="NCBI Taxonomy" id="2527873"/>
    <lineage>
        <taxon>Bacteria</taxon>
        <taxon>Bacillati</taxon>
        <taxon>Bacillota</taxon>
        <taxon>Bacilli</taxon>
        <taxon>Bacillales</taxon>
        <taxon>Paenibacillaceae</taxon>
        <taxon>Paenibacillus</taxon>
    </lineage>
</organism>
<name>A0A4Q9DLE9_9BACL</name>
<dbReference type="AlphaFoldDB" id="A0A4Q9DLE9"/>
<dbReference type="InterPro" id="IPR020846">
    <property type="entry name" value="MFS_dom"/>
</dbReference>
<evidence type="ECO:0000313" key="10">
    <source>
        <dbReference type="EMBL" id="TBL75766.1"/>
    </source>
</evidence>
<dbReference type="OrthoDB" id="9815817at2"/>
<dbReference type="SUPFAM" id="SSF103473">
    <property type="entry name" value="MFS general substrate transporter"/>
    <property type="match status" value="1"/>
</dbReference>
<evidence type="ECO:0000256" key="3">
    <source>
        <dbReference type="ARBA" id="ARBA00022448"/>
    </source>
</evidence>
<evidence type="ECO:0000256" key="1">
    <source>
        <dbReference type="ARBA" id="ARBA00004651"/>
    </source>
</evidence>
<dbReference type="Proteomes" id="UP000293142">
    <property type="component" value="Unassembled WGS sequence"/>
</dbReference>
<comment type="caution">
    <text evidence="10">The sequence shown here is derived from an EMBL/GenBank/DDBJ whole genome shotgun (WGS) entry which is preliminary data.</text>
</comment>
<evidence type="ECO:0000259" key="9">
    <source>
        <dbReference type="PROSITE" id="PS50850"/>
    </source>
</evidence>
<feature type="transmembrane region" description="Helical" evidence="8">
    <location>
        <begin position="101"/>
        <end position="124"/>
    </location>
</feature>
<keyword evidence="3" id="KW-0813">Transport</keyword>
<evidence type="ECO:0000256" key="8">
    <source>
        <dbReference type="SAM" id="Phobius"/>
    </source>
</evidence>
<dbReference type="PROSITE" id="PS50850">
    <property type="entry name" value="MFS"/>
    <property type="match status" value="2"/>
</dbReference>
<keyword evidence="11" id="KW-1185">Reference proteome</keyword>
<evidence type="ECO:0000256" key="4">
    <source>
        <dbReference type="ARBA" id="ARBA00022475"/>
    </source>
</evidence>
<feature type="transmembrane region" description="Helical" evidence="8">
    <location>
        <begin position="12"/>
        <end position="32"/>
    </location>
</feature>
<evidence type="ECO:0000256" key="5">
    <source>
        <dbReference type="ARBA" id="ARBA00022692"/>
    </source>
</evidence>
<feature type="transmembrane region" description="Helical" evidence="8">
    <location>
        <begin position="136"/>
        <end position="157"/>
    </location>
</feature>
<dbReference type="InterPro" id="IPR036259">
    <property type="entry name" value="MFS_trans_sf"/>
</dbReference>
<feature type="transmembrane region" description="Helical" evidence="8">
    <location>
        <begin position="38"/>
        <end position="59"/>
    </location>
</feature>
<dbReference type="PRINTS" id="PR01035">
    <property type="entry name" value="TCRTETA"/>
</dbReference>
<dbReference type="GO" id="GO:0022857">
    <property type="term" value="F:transmembrane transporter activity"/>
    <property type="evidence" value="ECO:0007669"/>
    <property type="project" value="InterPro"/>
</dbReference>
<dbReference type="RefSeq" id="WP_131015678.1">
    <property type="nucleotide sequence ID" value="NZ_SIRE01000016.1"/>
</dbReference>
<sequence length="391" mass="42739">MGAETKSFKAAHMILYGTVLFMIEFVRGAYLVSFLPTYAVNVLGFTAAVVGISVSVHYAMDTLIKCYAGYLLDRFPIRWIIQVGLLISLAGLLFMQYAQQLWVLIAAAALFGVGISPFWLVCLSKVKPEHRAANMGLLYTCWLSGIGAGPVVINFLIDKSYTLSFRIMIMIWIAAWLLSLLITNVKQSAEVQIPIKRQLVLLWERLYTMRVLLPGMILQTAAAGMLVPILPGFAAKYLGLHYSEYSYVLLAGGAFAVIFLVPMGKLADRFGRRWFLVPGFAAFALALYAISLATLLWQALVLAACIGLSYAAVLPSWNALIAQYVPKNQQGLGWGLFSSIEGIGVIIGPVIGGWIADAAGERLALWVSAALLAAIAVYYVLMPPEKVKERA</sequence>
<feature type="domain" description="Major facilitator superfamily (MFS) profile" evidence="9">
    <location>
        <begin position="208"/>
        <end position="391"/>
    </location>
</feature>
<evidence type="ECO:0000256" key="6">
    <source>
        <dbReference type="ARBA" id="ARBA00022989"/>
    </source>
</evidence>
<dbReference type="Pfam" id="PF07690">
    <property type="entry name" value="MFS_1"/>
    <property type="match status" value="1"/>
</dbReference>
<keyword evidence="6 8" id="KW-1133">Transmembrane helix</keyword>
<accession>A0A4Q9DLE9</accession>
<dbReference type="InterPro" id="IPR050171">
    <property type="entry name" value="MFS_Transporters"/>
</dbReference>
<feature type="transmembrane region" description="Helical" evidence="8">
    <location>
        <begin position="332"/>
        <end position="351"/>
    </location>
</feature>
<dbReference type="GO" id="GO:0005886">
    <property type="term" value="C:plasma membrane"/>
    <property type="evidence" value="ECO:0007669"/>
    <property type="project" value="UniProtKB-SubCell"/>
</dbReference>
<evidence type="ECO:0000313" key="11">
    <source>
        <dbReference type="Proteomes" id="UP000293142"/>
    </source>
</evidence>
<dbReference type="InterPro" id="IPR005829">
    <property type="entry name" value="Sugar_transporter_CS"/>
</dbReference>
<dbReference type="Pfam" id="PF12832">
    <property type="entry name" value="MFS_1_like"/>
    <property type="match status" value="1"/>
</dbReference>
<dbReference type="PROSITE" id="PS00216">
    <property type="entry name" value="SUGAR_TRANSPORT_1"/>
    <property type="match status" value="1"/>
</dbReference>
<feature type="transmembrane region" description="Helical" evidence="8">
    <location>
        <begin position="363"/>
        <end position="381"/>
    </location>
</feature>
<protein>
    <submittedName>
        <fullName evidence="10">MFS transporter</fullName>
    </submittedName>
</protein>
<dbReference type="PANTHER" id="PTHR23517:SF3">
    <property type="entry name" value="INTEGRAL MEMBRANE TRANSPORT PROTEIN"/>
    <property type="match status" value="1"/>
</dbReference>
<keyword evidence="7 8" id="KW-0472">Membrane</keyword>
<reference evidence="10 11" key="1">
    <citation type="submission" date="2019-02" db="EMBL/GenBank/DDBJ databases">
        <title>Paenibacillus sp. nov., isolated from surface-sterilized tissue of Thalictrum simplex L.</title>
        <authorList>
            <person name="Tuo L."/>
        </authorList>
    </citation>
    <scope>NUCLEOTIDE SEQUENCE [LARGE SCALE GENOMIC DNA]</scope>
    <source>
        <strain evidence="10 11">N2SHLJ1</strain>
    </source>
</reference>
<evidence type="ECO:0000256" key="7">
    <source>
        <dbReference type="ARBA" id="ARBA00023136"/>
    </source>
</evidence>
<dbReference type="PANTHER" id="PTHR23517">
    <property type="entry name" value="RESISTANCE PROTEIN MDTM, PUTATIVE-RELATED-RELATED"/>
    <property type="match status" value="1"/>
</dbReference>
<feature type="domain" description="Major facilitator superfamily (MFS) profile" evidence="9">
    <location>
        <begin position="1"/>
        <end position="187"/>
    </location>
</feature>
<comment type="similarity">
    <text evidence="2">Belongs to the major facilitator superfamily. TCR/Tet family.</text>
</comment>
<proteinExistence type="inferred from homology"/>
<comment type="subcellular location">
    <subcellularLocation>
        <location evidence="1">Cell membrane</location>
        <topology evidence="1">Multi-pass membrane protein</topology>
    </subcellularLocation>
</comment>
<feature type="transmembrane region" description="Helical" evidence="8">
    <location>
        <begin position="163"/>
        <end position="185"/>
    </location>
</feature>
<dbReference type="CDD" id="cd17325">
    <property type="entry name" value="MFS_MdtG_SLC18_like"/>
    <property type="match status" value="1"/>
</dbReference>
<dbReference type="InterPro" id="IPR001958">
    <property type="entry name" value="Tet-R_TetA/multi-R_MdtG-like"/>
</dbReference>
<dbReference type="EMBL" id="SIRE01000016">
    <property type="protein sequence ID" value="TBL75766.1"/>
    <property type="molecule type" value="Genomic_DNA"/>
</dbReference>
<dbReference type="Gene3D" id="1.20.1250.20">
    <property type="entry name" value="MFS general substrate transporter like domains"/>
    <property type="match status" value="2"/>
</dbReference>
<feature type="transmembrane region" description="Helical" evidence="8">
    <location>
        <begin position="299"/>
        <end position="320"/>
    </location>
</feature>
<keyword evidence="4" id="KW-1003">Cell membrane</keyword>
<gene>
    <name evidence="10" type="ORF">EYB31_22555</name>
</gene>
<feature type="transmembrane region" description="Helical" evidence="8">
    <location>
        <begin position="79"/>
        <end position="95"/>
    </location>
</feature>
<feature type="transmembrane region" description="Helical" evidence="8">
    <location>
        <begin position="206"/>
        <end position="233"/>
    </location>
</feature>
<dbReference type="InterPro" id="IPR024989">
    <property type="entry name" value="MFS_assoc_dom"/>
</dbReference>